<feature type="domain" description="Protein kinase" evidence="7">
    <location>
        <begin position="82"/>
        <end position="340"/>
    </location>
</feature>
<feature type="compositionally biased region" description="Basic and acidic residues" evidence="6">
    <location>
        <begin position="681"/>
        <end position="716"/>
    </location>
</feature>
<evidence type="ECO:0000256" key="5">
    <source>
        <dbReference type="ARBA" id="ARBA00022840"/>
    </source>
</evidence>
<name>A0A8B8GGE3_9HEMI</name>
<dbReference type="PANTHER" id="PTHR24342">
    <property type="entry name" value="SERINE/THREONINE-PROTEIN KINASE 17"/>
    <property type="match status" value="1"/>
</dbReference>
<dbReference type="GO" id="GO:0005634">
    <property type="term" value="C:nucleus"/>
    <property type="evidence" value="ECO:0007669"/>
    <property type="project" value="TreeGrafter"/>
</dbReference>
<sequence>MLIYPTAGSGAISSRMNASGGGQKGGRAAAKGAVQRKAEANKTKSKQTVLWKHTDIEQGVVVVDEKQLMRLVKTEPIENYYRLDNEPFAKGQFASVRRCTSIETGEVFAAKFSNRTRFGEDCSPDIHHEIALLSLCSPSPRITKLHDVFQTPKQLIIVMEYAPGGDLQKVIDDDNVPFEADAVKFIHHVVEGLAYMHQRKIAHLDIKPQNLVLMGAFPTCDVKLCDFEISRVILEGTEIREILGTPDYVAPEILHYEPITLAADMWSLGVTTYALLTGFSPFGGDTDQETFCNISNADIDFPDELFEDVSAEAVDFIRKLLVKDPRERLTAKECLKHPWLANLRKSSTAGSGAGTTQHQQQQQQQFQPPTATKRSGCNTCAAGTGGQSVTKRGGLQQSYLSKSREALFERIVSKHMRQKNDSSKRSSLMLESQYASSRMCESHASLVSRSRCGARTFSKSKEKLYGLKSLSRSQDVLDMCKSIKDLNEVDKMATVGSLLMSLTGVSTLPNSLCSSTANISVSQGHMSDGSTAFEDDKENVASNGDRDATCAATAAAEDNITDMDVTTANSDADTASTTTAVSPTDASRSGSPAGSSASSVEHFYHSDEEPRFSVAQLVKAFDTHQEAVTKRSLKVTMDPVAKLKSAAEESSISAEFPTGPNALRLFIPNIDIRGGAVAKRTRGEAGGRDDESTRSPNSDDRRKRSNVNDRCDAEKN</sequence>
<dbReference type="Pfam" id="PF00069">
    <property type="entry name" value="Pkinase"/>
    <property type="match status" value="1"/>
</dbReference>
<dbReference type="FunFam" id="1.10.510.10:FF:000571">
    <property type="entry name" value="Maternal embryonic leucine zipper kinase"/>
    <property type="match status" value="1"/>
</dbReference>
<evidence type="ECO:0000256" key="3">
    <source>
        <dbReference type="ARBA" id="ARBA00022741"/>
    </source>
</evidence>
<dbReference type="GO" id="GO:0035556">
    <property type="term" value="P:intracellular signal transduction"/>
    <property type="evidence" value="ECO:0007669"/>
    <property type="project" value="TreeGrafter"/>
</dbReference>
<keyword evidence="8" id="KW-1185">Reference proteome</keyword>
<dbReference type="Gene3D" id="3.30.200.20">
    <property type="entry name" value="Phosphorylase Kinase, domain 1"/>
    <property type="match status" value="1"/>
</dbReference>
<dbReference type="GO" id="GO:0043065">
    <property type="term" value="P:positive regulation of apoptotic process"/>
    <property type="evidence" value="ECO:0007669"/>
    <property type="project" value="TreeGrafter"/>
</dbReference>
<keyword evidence="2" id="KW-0808">Transferase</keyword>
<reference evidence="9" key="1">
    <citation type="submission" date="2025-08" db="UniProtKB">
        <authorList>
            <consortium name="RefSeq"/>
        </authorList>
    </citation>
    <scope>IDENTIFICATION</scope>
    <source>
        <tissue evidence="9">Whole body</tissue>
    </source>
</reference>
<feature type="compositionally biased region" description="Low complexity" evidence="6">
    <location>
        <begin position="564"/>
        <end position="599"/>
    </location>
</feature>
<evidence type="ECO:0000256" key="2">
    <source>
        <dbReference type="ARBA" id="ARBA00022679"/>
    </source>
</evidence>
<dbReference type="GO" id="GO:0004674">
    <property type="term" value="F:protein serine/threonine kinase activity"/>
    <property type="evidence" value="ECO:0007669"/>
    <property type="project" value="UniProtKB-KW"/>
</dbReference>
<evidence type="ECO:0000256" key="6">
    <source>
        <dbReference type="SAM" id="MobiDB-lite"/>
    </source>
</evidence>
<dbReference type="InterPro" id="IPR008271">
    <property type="entry name" value="Ser/Thr_kinase_AS"/>
</dbReference>
<dbReference type="Gene3D" id="1.10.510.10">
    <property type="entry name" value="Transferase(Phosphotransferase) domain 1"/>
    <property type="match status" value="1"/>
</dbReference>
<evidence type="ECO:0000256" key="4">
    <source>
        <dbReference type="ARBA" id="ARBA00022777"/>
    </source>
</evidence>
<feature type="region of interest" description="Disordered" evidence="6">
    <location>
        <begin position="562"/>
        <end position="599"/>
    </location>
</feature>
<keyword evidence="4" id="KW-0418">Kinase</keyword>
<dbReference type="OrthoDB" id="74764at2759"/>
<keyword evidence="3" id="KW-0547">Nucleotide-binding</keyword>
<keyword evidence="5" id="KW-0067">ATP-binding</keyword>
<feature type="region of interest" description="Disordered" evidence="6">
    <location>
        <begin position="346"/>
        <end position="395"/>
    </location>
</feature>
<evidence type="ECO:0000313" key="8">
    <source>
        <dbReference type="Proteomes" id="UP000694846"/>
    </source>
</evidence>
<dbReference type="GO" id="GO:0005524">
    <property type="term" value="F:ATP binding"/>
    <property type="evidence" value="ECO:0007669"/>
    <property type="project" value="UniProtKB-KW"/>
</dbReference>
<dbReference type="PROSITE" id="PS00108">
    <property type="entry name" value="PROTEIN_KINASE_ST"/>
    <property type="match status" value="1"/>
</dbReference>
<evidence type="ECO:0000256" key="1">
    <source>
        <dbReference type="ARBA" id="ARBA00022527"/>
    </source>
</evidence>
<dbReference type="SMART" id="SM00220">
    <property type="entry name" value="S_TKc"/>
    <property type="match status" value="1"/>
</dbReference>
<evidence type="ECO:0000313" key="9">
    <source>
        <dbReference type="RefSeq" id="XP_025422294.1"/>
    </source>
</evidence>
<dbReference type="PANTHER" id="PTHR24342:SF12">
    <property type="entry name" value="DEATH-ASSOCIATED PROTEIN KINASE RELATED"/>
    <property type="match status" value="1"/>
</dbReference>
<accession>A0A8B8GGE3</accession>
<feature type="region of interest" description="Disordered" evidence="6">
    <location>
        <begin position="675"/>
        <end position="716"/>
    </location>
</feature>
<keyword evidence="1" id="KW-0723">Serine/threonine-protein kinase</keyword>
<dbReference type="PROSITE" id="PS50011">
    <property type="entry name" value="PROTEIN_KINASE_DOM"/>
    <property type="match status" value="1"/>
</dbReference>
<evidence type="ECO:0000259" key="7">
    <source>
        <dbReference type="PROSITE" id="PS50011"/>
    </source>
</evidence>
<proteinExistence type="predicted"/>
<dbReference type="InterPro" id="IPR000719">
    <property type="entry name" value="Prot_kinase_dom"/>
</dbReference>
<dbReference type="AlphaFoldDB" id="A0A8B8GGE3"/>
<feature type="compositionally biased region" description="Low complexity" evidence="6">
    <location>
        <begin position="346"/>
        <end position="372"/>
    </location>
</feature>
<dbReference type="SUPFAM" id="SSF56112">
    <property type="entry name" value="Protein kinase-like (PK-like)"/>
    <property type="match status" value="1"/>
</dbReference>
<gene>
    <name evidence="9" type="primary">LOC112692006</name>
</gene>
<organism evidence="8 9">
    <name type="scientific">Sipha flava</name>
    <name type="common">yellow sugarcane aphid</name>
    <dbReference type="NCBI Taxonomy" id="143950"/>
    <lineage>
        <taxon>Eukaryota</taxon>
        <taxon>Metazoa</taxon>
        <taxon>Ecdysozoa</taxon>
        <taxon>Arthropoda</taxon>
        <taxon>Hexapoda</taxon>
        <taxon>Insecta</taxon>
        <taxon>Pterygota</taxon>
        <taxon>Neoptera</taxon>
        <taxon>Paraneoptera</taxon>
        <taxon>Hemiptera</taxon>
        <taxon>Sternorrhyncha</taxon>
        <taxon>Aphidomorpha</taxon>
        <taxon>Aphidoidea</taxon>
        <taxon>Aphididae</taxon>
        <taxon>Sipha</taxon>
    </lineage>
</organism>
<protein>
    <submittedName>
        <fullName evidence="9">Serine/threonine-protein kinase 33-like</fullName>
    </submittedName>
</protein>
<dbReference type="Proteomes" id="UP000694846">
    <property type="component" value="Unplaced"/>
</dbReference>
<dbReference type="RefSeq" id="XP_025422294.1">
    <property type="nucleotide sequence ID" value="XM_025566509.1"/>
</dbReference>
<dbReference type="GeneID" id="112692006"/>
<dbReference type="InterPro" id="IPR011009">
    <property type="entry name" value="Kinase-like_dom_sf"/>
</dbReference>